<dbReference type="InterPro" id="IPR017900">
    <property type="entry name" value="4Fe4S_Fe_S_CS"/>
</dbReference>
<evidence type="ECO:0000256" key="1">
    <source>
        <dbReference type="ARBA" id="ARBA00022485"/>
    </source>
</evidence>
<dbReference type="Pfam" id="PF13085">
    <property type="entry name" value="Fer2_3"/>
    <property type="match status" value="1"/>
</dbReference>
<comment type="caution">
    <text evidence="9">The sequence shown here is derived from an EMBL/GenBank/DDBJ whole genome shotgun (WGS) entry which is preliminary data.</text>
</comment>
<keyword evidence="1" id="KW-0004">4Fe-4S</keyword>
<dbReference type="InterPro" id="IPR004017">
    <property type="entry name" value="Cys_rich_dom"/>
</dbReference>
<keyword evidence="3" id="KW-0479">Metal-binding</keyword>
<dbReference type="EMBL" id="LAZR01004648">
    <property type="protein sequence ID" value="KKN06761.1"/>
    <property type="molecule type" value="Genomic_DNA"/>
</dbReference>
<accession>A0A0F9Q0H4</accession>
<dbReference type="PROSITE" id="PS51085">
    <property type="entry name" value="2FE2S_FER_2"/>
    <property type="match status" value="1"/>
</dbReference>
<keyword evidence="5" id="KW-0408">Iron</keyword>
<feature type="domain" description="2Fe-2S ferredoxin-type" evidence="7">
    <location>
        <begin position="9"/>
        <end position="95"/>
    </location>
</feature>
<proteinExistence type="predicted"/>
<dbReference type="NCBIfam" id="NF004898">
    <property type="entry name" value="PRK06259.1"/>
    <property type="match status" value="1"/>
</dbReference>
<evidence type="ECO:0000313" key="9">
    <source>
        <dbReference type="EMBL" id="KKN06761.1"/>
    </source>
</evidence>
<dbReference type="InterPro" id="IPR004489">
    <property type="entry name" value="Succ_DH/fum_Rdtase_Fe-S"/>
</dbReference>
<dbReference type="GO" id="GO:0006099">
    <property type="term" value="P:tricarboxylic acid cycle"/>
    <property type="evidence" value="ECO:0007669"/>
    <property type="project" value="InterPro"/>
</dbReference>
<dbReference type="GO" id="GO:0051539">
    <property type="term" value="F:4 iron, 4 sulfur cluster binding"/>
    <property type="evidence" value="ECO:0007669"/>
    <property type="project" value="UniProtKB-KW"/>
</dbReference>
<dbReference type="GO" id="GO:0051537">
    <property type="term" value="F:2 iron, 2 sulfur cluster binding"/>
    <property type="evidence" value="ECO:0007669"/>
    <property type="project" value="UniProtKB-KW"/>
</dbReference>
<dbReference type="PROSITE" id="PS00197">
    <property type="entry name" value="2FE2S_FER_1"/>
    <property type="match status" value="1"/>
</dbReference>
<evidence type="ECO:0000256" key="3">
    <source>
        <dbReference type="ARBA" id="ARBA00022723"/>
    </source>
</evidence>
<evidence type="ECO:0000256" key="4">
    <source>
        <dbReference type="ARBA" id="ARBA00022737"/>
    </source>
</evidence>
<keyword evidence="4" id="KW-0677">Repeat</keyword>
<dbReference type="AlphaFoldDB" id="A0A0F9Q0H4"/>
<dbReference type="PROSITE" id="PS00198">
    <property type="entry name" value="4FE4S_FER_1"/>
    <property type="match status" value="1"/>
</dbReference>
<dbReference type="InterPro" id="IPR017896">
    <property type="entry name" value="4Fe4S_Fe-S-bd"/>
</dbReference>
<sequence>MIKKQIVKFRIRRYNPDLDDEPHFIDYDIPYKDHQVIMDGLHHIFQNIDSSLGYRWNCRSGQCGSCAININGVPGLSCRTNIDPSDLYILEPLSNFPVIRDLVVDYSIGFKRLAKLRPFLDRTSTPERPEELTRESLSIAADLRSCIKCFSCYAACPVVASAKQDFPGPIAMRELARFEFDPRDEGDRVQMAVSSGVYDCTSCGLCKEVCIPKHIDTRRKAIEGLRARAVDRDMGPLEEHQNFIDKIKSTGYSVDVITKPFTDQVPSIIDVEDPIDEITFFPGCLINLRLQHIGHNIIEVLKRNHIKVQIPKDFVCCASVAFRTGSRNITNDIILKNVKYFEKLRVKKLVALCPGCMSTIKQDWPVVLHEHGAQPYQFEPFDINEYLIREIGLKNLNTRELHPLKIKVTYHDPCHLNRSQEISKEPRMLLKLIPGISFIDIQQSDRCCGAGGGVRAGRRNLSEEISRIKVKLLTAPNPDIIATSCSFCFVQLTDAIKRADLP</sequence>
<dbReference type="PROSITE" id="PS51379">
    <property type="entry name" value="4FE4S_FER_2"/>
    <property type="match status" value="1"/>
</dbReference>
<evidence type="ECO:0000256" key="6">
    <source>
        <dbReference type="ARBA" id="ARBA00023014"/>
    </source>
</evidence>
<keyword evidence="6" id="KW-0411">Iron-sulfur</keyword>
<dbReference type="InterPro" id="IPR036010">
    <property type="entry name" value="2Fe-2S_ferredoxin-like_sf"/>
</dbReference>
<evidence type="ECO:0000259" key="7">
    <source>
        <dbReference type="PROSITE" id="PS51085"/>
    </source>
</evidence>
<dbReference type="InterPro" id="IPR025192">
    <property type="entry name" value="Succ_DH/fum_Rdtase_N"/>
</dbReference>
<reference evidence="9" key="1">
    <citation type="journal article" date="2015" name="Nature">
        <title>Complex archaea that bridge the gap between prokaryotes and eukaryotes.</title>
        <authorList>
            <person name="Spang A."/>
            <person name="Saw J.H."/>
            <person name="Jorgensen S.L."/>
            <person name="Zaremba-Niedzwiedzka K."/>
            <person name="Martijn J."/>
            <person name="Lind A.E."/>
            <person name="van Eijk R."/>
            <person name="Schleper C."/>
            <person name="Guy L."/>
            <person name="Ettema T.J."/>
        </authorList>
    </citation>
    <scope>NUCLEOTIDE SEQUENCE</scope>
</reference>
<feature type="non-terminal residue" evidence="9">
    <location>
        <position position="502"/>
    </location>
</feature>
<dbReference type="NCBIfam" id="TIGR00384">
    <property type="entry name" value="dhsB"/>
    <property type="match status" value="1"/>
</dbReference>
<keyword evidence="2" id="KW-0001">2Fe-2S</keyword>
<dbReference type="Gene3D" id="1.10.1060.10">
    <property type="entry name" value="Alpha-helical ferredoxin"/>
    <property type="match status" value="1"/>
</dbReference>
<dbReference type="InterPro" id="IPR006058">
    <property type="entry name" value="2Fe2S_fd_BS"/>
</dbReference>
<dbReference type="SUPFAM" id="SSF54292">
    <property type="entry name" value="2Fe-2S ferredoxin-like"/>
    <property type="match status" value="1"/>
</dbReference>
<dbReference type="GO" id="GO:0046872">
    <property type="term" value="F:metal ion binding"/>
    <property type="evidence" value="ECO:0007669"/>
    <property type="project" value="UniProtKB-KW"/>
</dbReference>
<feature type="domain" description="4Fe-4S ferredoxin-type" evidence="8">
    <location>
        <begin position="137"/>
        <end position="166"/>
    </location>
</feature>
<dbReference type="Gene3D" id="3.10.20.30">
    <property type="match status" value="1"/>
</dbReference>
<gene>
    <name evidence="9" type="ORF">LCGC14_1073940</name>
</gene>
<evidence type="ECO:0000256" key="2">
    <source>
        <dbReference type="ARBA" id="ARBA00022714"/>
    </source>
</evidence>
<evidence type="ECO:0000256" key="5">
    <source>
        <dbReference type="ARBA" id="ARBA00023004"/>
    </source>
</evidence>
<protein>
    <recommendedName>
        <fullName evidence="10">Succinate dehydrogenase/fumarate reductase iron-sulfur subunit</fullName>
    </recommendedName>
</protein>
<dbReference type="PANTHER" id="PTHR32479:SF17">
    <property type="entry name" value="GLYCOLATE OXIDASE IRON-SULFUR SUBUNIT"/>
    <property type="match status" value="1"/>
</dbReference>
<dbReference type="InterPro" id="IPR012675">
    <property type="entry name" value="Beta-grasp_dom_sf"/>
</dbReference>
<dbReference type="InterPro" id="IPR001041">
    <property type="entry name" value="2Fe-2S_ferredoxin-type"/>
</dbReference>
<dbReference type="PANTHER" id="PTHR32479">
    <property type="entry name" value="GLYCOLATE OXIDASE IRON-SULFUR SUBUNIT"/>
    <property type="match status" value="1"/>
</dbReference>
<organism evidence="9">
    <name type="scientific">marine sediment metagenome</name>
    <dbReference type="NCBI Taxonomy" id="412755"/>
    <lineage>
        <taxon>unclassified sequences</taxon>
        <taxon>metagenomes</taxon>
        <taxon>ecological metagenomes</taxon>
    </lineage>
</organism>
<name>A0A0F9Q0H4_9ZZZZ</name>
<dbReference type="InterPro" id="IPR009051">
    <property type="entry name" value="Helical_ferredxn"/>
</dbReference>
<evidence type="ECO:0000259" key="8">
    <source>
        <dbReference type="PROSITE" id="PS51379"/>
    </source>
</evidence>
<dbReference type="GO" id="GO:0016491">
    <property type="term" value="F:oxidoreductase activity"/>
    <property type="evidence" value="ECO:0007669"/>
    <property type="project" value="InterPro"/>
</dbReference>
<dbReference type="Pfam" id="PF02754">
    <property type="entry name" value="CCG"/>
    <property type="match status" value="2"/>
</dbReference>
<dbReference type="Pfam" id="PF13183">
    <property type="entry name" value="Fer4_8"/>
    <property type="match status" value="1"/>
</dbReference>
<evidence type="ECO:0008006" key="10">
    <source>
        <dbReference type="Google" id="ProtNLM"/>
    </source>
</evidence>
<dbReference type="GO" id="GO:0009055">
    <property type="term" value="F:electron transfer activity"/>
    <property type="evidence" value="ECO:0007669"/>
    <property type="project" value="InterPro"/>
</dbReference>
<dbReference type="SUPFAM" id="SSF46548">
    <property type="entry name" value="alpha-helical ferredoxin"/>
    <property type="match status" value="1"/>
</dbReference>